<feature type="transmembrane region" description="Helical" evidence="7">
    <location>
        <begin position="236"/>
        <end position="255"/>
    </location>
</feature>
<feature type="transmembrane region" description="Helical" evidence="7">
    <location>
        <begin position="20"/>
        <end position="41"/>
    </location>
</feature>
<evidence type="ECO:0000256" key="7">
    <source>
        <dbReference type="RuleBase" id="RU363032"/>
    </source>
</evidence>
<dbReference type="InterPro" id="IPR000515">
    <property type="entry name" value="MetI-like"/>
</dbReference>
<dbReference type="InterPro" id="IPR035906">
    <property type="entry name" value="MetI-like_sf"/>
</dbReference>
<comment type="caution">
    <text evidence="9">The sequence shown here is derived from an EMBL/GenBank/DDBJ whole genome shotgun (WGS) entry which is preliminary data.</text>
</comment>
<keyword evidence="3" id="KW-1003">Cell membrane</keyword>
<dbReference type="SUPFAM" id="SSF161098">
    <property type="entry name" value="MetI-like"/>
    <property type="match status" value="1"/>
</dbReference>
<gene>
    <name evidence="9" type="ORF">DIS17_02715</name>
</gene>
<name>A0AAJ5K5G3_LEVBR</name>
<dbReference type="CDD" id="cd06261">
    <property type="entry name" value="TM_PBP2"/>
    <property type="match status" value="1"/>
</dbReference>
<feature type="transmembrane region" description="Helical" evidence="7">
    <location>
        <begin position="79"/>
        <end position="99"/>
    </location>
</feature>
<comment type="similarity">
    <text evidence="7">Belongs to the binding-protein-dependent transport system permease family.</text>
</comment>
<evidence type="ECO:0000256" key="6">
    <source>
        <dbReference type="ARBA" id="ARBA00023136"/>
    </source>
</evidence>
<evidence type="ECO:0000256" key="5">
    <source>
        <dbReference type="ARBA" id="ARBA00022989"/>
    </source>
</evidence>
<keyword evidence="2 7" id="KW-0813">Transport</keyword>
<dbReference type="Pfam" id="PF00528">
    <property type="entry name" value="BPD_transp_1"/>
    <property type="match status" value="1"/>
</dbReference>
<feature type="domain" description="ABC transmembrane type-1" evidence="8">
    <location>
        <begin position="75"/>
        <end position="255"/>
    </location>
</feature>
<evidence type="ECO:0000313" key="9">
    <source>
        <dbReference type="EMBL" id="TOZ05585.1"/>
    </source>
</evidence>
<reference evidence="9" key="1">
    <citation type="submission" date="2018-05" db="EMBL/GenBank/DDBJ databases">
        <title>Genome Comparison of Lactic Acid Bacteria Isolated from non-Wheat Sourdough.</title>
        <authorList>
            <person name="Rice T."/>
            <person name="Axel C."/>
            <person name="Lynch K.M."/>
            <person name="Benz C."/>
            <person name="Arendt E.K."/>
            <person name="Coffey A."/>
        </authorList>
    </citation>
    <scope>NUCLEOTIDE SEQUENCE</scope>
    <source>
        <strain evidence="9">TR055</strain>
    </source>
</reference>
<dbReference type="GO" id="GO:0042918">
    <property type="term" value="P:alkanesulfonate transmembrane transport"/>
    <property type="evidence" value="ECO:0007669"/>
    <property type="project" value="UniProtKB-ARBA"/>
</dbReference>
<accession>A0AAJ5K5G3</accession>
<dbReference type="PANTHER" id="PTHR30151">
    <property type="entry name" value="ALKANE SULFONATE ABC TRANSPORTER-RELATED, MEMBRANE SUBUNIT"/>
    <property type="match status" value="1"/>
</dbReference>
<evidence type="ECO:0000256" key="3">
    <source>
        <dbReference type="ARBA" id="ARBA00022475"/>
    </source>
</evidence>
<protein>
    <submittedName>
        <fullName evidence="9">ABC transporter permease</fullName>
    </submittedName>
</protein>
<evidence type="ECO:0000259" key="8">
    <source>
        <dbReference type="PROSITE" id="PS50928"/>
    </source>
</evidence>
<dbReference type="FunFam" id="1.10.3720.10:FF:000003">
    <property type="entry name" value="Aliphatic sulfonate ABC transporter permease"/>
    <property type="match status" value="1"/>
</dbReference>
<evidence type="ECO:0000256" key="2">
    <source>
        <dbReference type="ARBA" id="ARBA00022448"/>
    </source>
</evidence>
<dbReference type="GO" id="GO:0005886">
    <property type="term" value="C:plasma membrane"/>
    <property type="evidence" value="ECO:0007669"/>
    <property type="project" value="UniProtKB-SubCell"/>
</dbReference>
<evidence type="ECO:0000256" key="4">
    <source>
        <dbReference type="ARBA" id="ARBA00022692"/>
    </source>
</evidence>
<dbReference type="EMBL" id="QFDK01000002">
    <property type="protein sequence ID" value="TOZ05585.1"/>
    <property type="molecule type" value="Genomic_DNA"/>
</dbReference>
<evidence type="ECO:0000256" key="1">
    <source>
        <dbReference type="ARBA" id="ARBA00004651"/>
    </source>
</evidence>
<keyword evidence="5 7" id="KW-1133">Transmembrane helix</keyword>
<dbReference type="PANTHER" id="PTHR30151:SF38">
    <property type="entry name" value="ALIPHATIC SULFONATES TRANSPORT PERMEASE PROTEIN SSUC-RELATED"/>
    <property type="match status" value="1"/>
</dbReference>
<feature type="transmembrane region" description="Helical" evidence="7">
    <location>
        <begin position="119"/>
        <end position="135"/>
    </location>
</feature>
<dbReference type="Gene3D" id="1.10.3720.10">
    <property type="entry name" value="MetI-like"/>
    <property type="match status" value="1"/>
</dbReference>
<dbReference type="RefSeq" id="WP_110139340.1">
    <property type="nucleotide sequence ID" value="NZ_CP021456.1"/>
</dbReference>
<evidence type="ECO:0000313" key="10">
    <source>
        <dbReference type="Proteomes" id="UP000785759"/>
    </source>
</evidence>
<organism evidence="9 10">
    <name type="scientific">Levilactobacillus brevis</name>
    <name type="common">Lactobacillus brevis</name>
    <dbReference type="NCBI Taxonomy" id="1580"/>
    <lineage>
        <taxon>Bacteria</taxon>
        <taxon>Bacillati</taxon>
        <taxon>Bacillota</taxon>
        <taxon>Bacilli</taxon>
        <taxon>Lactobacillales</taxon>
        <taxon>Lactobacillaceae</taxon>
        <taxon>Levilactobacillus</taxon>
    </lineage>
</organism>
<dbReference type="AlphaFoldDB" id="A0AAJ5K5G3"/>
<keyword evidence="4 7" id="KW-0812">Transmembrane</keyword>
<dbReference type="Proteomes" id="UP000785759">
    <property type="component" value="Unassembled WGS sequence"/>
</dbReference>
<sequence>MQKTVTLSPTLTPQTKRWSLSIKGFLPFLIPILIVVCWQLSSSMGWLSASILPSPWAVLKDGVTLTQSGELPKNMSISLYRATVGLLIGGGLGLVLGFLNGMSTTARLLFDSSIQMGRNIPHLALIPLIILWLGINESAKISLVAIGTMFPVYINTFNGIRTVDPDLIEMGKAYSLSNPQLFRKIILPAALPQILVGIRYALGVMWTTLIVAETISANSGIGYMSTNAEDFVDMETVILCIVIYAILGKVSDLVAKSFEALLLNWQTTGRSPRS</sequence>
<feature type="transmembrane region" description="Helical" evidence="7">
    <location>
        <begin position="141"/>
        <end position="160"/>
    </location>
</feature>
<dbReference type="PROSITE" id="PS50928">
    <property type="entry name" value="ABC_TM1"/>
    <property type="match status" value="1"/>
</dbReference>
<comment type="subcellular location">
    <subcellularLocation>
        <location evidence="1 7">Cell membrane</location>
        <topology evidence="1 7">Multi-pass membrane protein</topology>
    </subcellularLocation>
</comment>
<keyword evidence="6 7" id="KW-0472">Membrane</keyword>
<proteinExistence type="inferred from homology"/>